<dbReference type="EMBL" id="AKKU01000026">
    <property type="protein sequence ID" value="EIW87573.1"/>
    <property type="molecule type" value="Genomic_DNA"/>
</dbReference>
<protein>
    <recommendedName>
        <fullName evidence="9">MltA-interacting MipA family protein</fullName>
    </recommendedName>
</protein>
<evidence type="ECO:0000256" key="3">
    <source>
        <dbReference type="ARBA" id="ARBA00022729"/>
    </source>
</evidence>
<keyword evidence="5" id="KW-0998">Cell outer membrane</keyword>
<keyword evidence="8" id="KW-1185">Reference proteome</keyword>
<evidence type="ECO:0000313" key="8">
    <source>
        <dbReference type="Proteomes" id="UP000035062"/>
    </source>
</evidence>
<dbReference type="PANTHER" id="PTHR38776">
    <property type="entry name" value="MLTA-INTERACTING PROTEIN-RELATED"/>
    <property type="match status" value="1"/>
</dbReference>
<comment type="caution">
    <text evidence="7">The sequence shown here is derived from an EMBL/GenBank/DDBJ whole genome shotgun (WGS) entry which is preliminary data.</text>
</comment>
<evidence type="ECO:0000256" key="2">
    <source>
        <dbReference type="ARBA" id="ARBA00005722"/>
    </source>
</evidence>
<name>I8U6D4_9ALTE</name>
<dbReference type="GO" id="GO:0009252">
    <property type="term" value="P:peptidoglycan biosynthetic process"/>
    <property type="evidence" value="ECO:0007669"/>
    <property type="project" value="TreeGrafter"/>
</dbReference>
<evidence type="ECO:0000256" key="4">
    <source>
        <dbReference type="ARBA" id="ARBA00023136"/>
    </source>
</evidence>
<gene>
    <name evidence="7" type="ORF">AGRI_13670</name>
</gene>
<dbReference type="AlphaFoldDB" id="I8U6D4"/>
<reference evidence="7 8" key="1">
    <citation type="journal article" date="2012" name="J. Bacteriol.">
        <title>Genome Sequence of Pectin-Degrading Alishewanella agri, Isolated from Landfill Soil.</title>
        <authorList>
            <person name="Kim J."/>
            <person name="Jung J."/>
            <person name="Sung J.S."/>
            <person name="Chun J."/>
            <person name="Park W."/>
        </authorList>
    </citation>
    <scope>NUCLEOTIDE SEQUENCE [LARGE SCALE GENOMIC DNA]</scope>
    <source>
        <strain evidence="7 8">BL06</strain>
    </source>
</reference>
<keyword evidence="3 6" id="KW-0732">Signal</keyword>
<comment type="similarity">
    <text evidence="2">Belongs to the MipA/OmpV family.</text>
</comment>
<evidence type="ECO:0000256" key="1">
    <source>
        <dbReference type="ARBA" id="ARBA00004442"/>
    </source>
</evidence>
<feature type="chain" id="PRO_5003715080" description="MltA-interacting MipA family protein" evidence="6">
    <location>
        <begin position="25"/>
        <end position="255"/>
    </location>
</feature>
<dbReference type="PATRIC" id="fig|1195246.3.peg.2718"/>
<accession>I8U6D4</accession>
<dbReference type="GO" id="GO:0009279">
    <property type="term" value="C:cell outer membrane"/>
    <property type="evidence" value="ECO:0007669"/>
    <property type="project" value="UniProtKB-SubCell"/>
</dbReference>
<dbReference type="RefSeq" id="WP_008985508.1">
    <property type="nucleotide sequence ID" value="NZ_AKKU01000026.1"/>
</dbReference>
<dbReference type="Pfam" id="PF06629">
    <property type="entry name" value="MipA"/>
    <property type="match status" value="1"/>
</dbReference>
<dbReference type="InterPro" id="IPR010583">
    <property type="entry name" value="MipA"/>
</dbReference>
<keyword evidence="4" id="KW-0472">Membrane</keyword>
<dbReference type="eggNOG" id="COG3713">
    <property type="taxonomic scope" value="Bacteria"/>
</dbReference>
<evidence type="ECO:0000313" key="7">
    <source>
        <dbReference type="EMBL" id="EIW87573.1"/>
    </source>
</evidence>
<evidence type="ECO:0008006" key="9">
    <source>
        <dbReference type="Google" id="ProtNLM"/>
    </source>
</evidence>
<feature type="signal peptide" evidence="6">
    <location>
        <begin position="1"/>
        <end position="24"/>
    </location>
</feature>
<organism evidence="7 8">
    <name type="scientific">Alishewanella agri BL06</name>
    <dbReference type="NCBI Taxonomy" id="1195246"/>
    <lineage>
        <taxon>Bacteria</taxon>
        <taxon>Pseudomonadati</taxon>
        <taxon>Pseudomonadota</taxon>
        <taxon>Gammaproteobacteria</taxon>
        <taxon>Alteromonadales</taxon>
        <taxon>Alteromonadaceae</taxon>
        <taxon>Alishewanella</taxon>
    </lineage>
</organism>
<sequence length="255" mass="27878">MTILRSINTLLITTTLLFSTTAIARQSAPDPAPQGLLYGVGVGINQEIYQGYKRRVIPLALIGYRGEKLSVYGPFASYQLMRAGDLSFSAKLAPRFAGFDDSDSDIFIGMAKRKTSLDAGLGLQYQLADWTVEAETLIDVLGNSNGYESKIKLSNALRFGPVQLSPSLGASYLSDKLVDYYYGVRPEEATLNRAAYQAGSTINYHTGLALSTPILFGGMTRLGIEHHWYGSSIADSPLTDRDTGFSVILSWSRFF</sequence>
<dbReference type="PANTHER" id="PTHR38776:SF1">
    <property type="entry name" value="MLTA-INTERACTING PROTEIN-RELATED"/>
    <property type="match status" value="1"/>
</dbReference>
<dbReference type="STRING" id="1195246.AGRI_13670"/>
<evidence type="ECO:0000256" key="5">
    <source>
        <dbReference type="ARBA" id="ARBA00023237"/>
    </source>
</evidence>
<dbReference type="Proteomes" id="UP000035062">
    <property type="component" value="Unassembled WGS sequence"/>
</dbReference>
<evidence type="ECO:0000256" key="6">
    <source>
        <dbReference type="SAM" id="SignalP"/>
    </source>
</evidence>
<proteinExistence type="inferred from homology"/>
<comment type="subcellular location">
    <subcellularLocation>
        <location evidence="1">Cell outer membrane</location>
    </subcellularLocation>
</comment>